<evidence type="ECO:0000256" key="6">
    <source>
        <dbReference type="SAM" id="Phobius"/>
    </source>
</evidence>
<protein>
    <submittedName>
        <fullName evidence="8">Polysaccharide biosynthesis protein</fullName>
    </submittedName>
</protein>
<feature type="transmembrane region" description="Helical" evidence="6">
    <location>
        <begin position="193"/>
        <end position="217"/>
    </location>
</feature>
<feature type="transmembrane region" description="Helical" evidence="6">
    <location>
        <begin position="52"/>
        <end position="71"/>
    </location>
</feature>
<feature type="transmembrane region" description="Helical" evidence="6">
    <location>
        <begin position="400"/>
        <end position="422"/>
    </location>
</feature>
<dbReference type="PANTHER" id="PTHR30250:SF11">
    <property type="entry name" value="O-ANTIGEN TRANSPORTER-RELATED"/>
    <property type="match status" value="1"/>
</dbReference>
<dbReference type="AlphaFoldDB" id="A0A5C6QKX7"/>
<evidence type="ECO:0000313" key="9">
    <source>
        <dbReference type="Proteomes" id="UP000321525"/>
    </source>
</evidence>
<dbReference type="EMBL" id="VOLQ01000008">
    <property type="protein sequence ID" value="TWX69242.1"/>
    <property type="molecule type" value="Genomic_DNA"/>
</dbReference>
<keyword evidence="4 6" id="KW-1133">Transmembrane helix</keyword>
<sequence length="473" mass="54148">MAIVPKAMGPIAYGQFVYLQQFFTKIIGFLDAGSSIAFFTKLSAKPERKELISFYFYYSLFVGLILTVFFYAVDQFGDIQAWFPDIDKGFIYWGIGFGFLTWFTQLCIKVSDAYALTVTVELIKILHKVLSLCLLIYFIYFLHFDLMKYFYFHIITLSIFIVWVMYLFISNSIITVQSMSFEFSKFKSIFSEFVSYCSPLLIYSLAGLSVGLFDIWLLQSISGSVETGFYGLAYSLATMCFIFTGAMTPIITREFSKSFEKNDLLTMGELFNRYIPMLYSLAAYFAIFIAFQSDNVLAIFTDAEFKDAYLVLVVMAFYPIHQTYGQLSGSIFYATGQTALYRNIGLISMLLGFLLTLFLVYILELNALGLAFKMIISQIIGVNIQLYFNVKFLKLSMYRFLWHQIYAVVFFTIAAGLSSMFVEFSSPLVSFIVSGFIYTSLVIIGLLIYPKLFSVTEKEIQYGIVKTKGFLPF</sequence>
<comment type="subcellular location">
    <subcellularLocation>
        <location evidence="1">Cell membrane</location>
        <topology evidence="1">Multi-pass membrane protein</topology>
    </subcellularLocation>
</comment>
<feature type="transmembrane region" description="Helical" evidence="6">
    <location>
        <begin position="368"/>
        <end position="388"/>
    </location>
</feature>
<keyword evidence="2" id="KW-1003">Cell membrane</keyword>
<feature type="transmembrane region" description="Helical" evidence="6">
    <location>
        <begin position="271"/>
        <end position="291"/>
    </location>
</feature>
<keyword evidence="3 6" id="KW-0812">Transmembrane</keyword>
<feature type="transmembrane region" description="Helical" evidence="6">
    <location>
        <begin position="339"/>
        <end position="362"/>
    </location>
</feature>
<dbReference type="InterPro" id="IPR050833">
    <property type="entry name" value="Poly_Biosynth_Transport"/>
</dbReference>
<feature type="transmembrane region" description="Helical" evidence="6">
    <location>
        <begin position="149"/>
        <end position="169"/>
    </location>
</feature>
<evidence type="ECO:0000256" key="4">
    <source>
        <dbReference type="ARBA" id="ARBA00022989"/>
    </source>
</evidence>
<accession>A0A5C6QKX7</accession>
<evidence type="ECO:0000256" key="5">
    <source>
        <dbReference type="ARBA" id="ARBA00023136"/>
    </source>
</evidence>
<dbReference type="OrthoDB" id="5486360at2"/>
<reference evidence="8 10" key="1">
    <citation type="submission" date="2019-07" db="EMBL/GenBank/DDBJ databases">
        <title>Genomes of sea-ice associated Colwellia species.</title>
        <authorList>
            <person name="Bowman J.P."/>
        </authorList>
    </citation>
    <scope>NUCLEOTIDE SEQUENCE [LARGE SCALE GENOMIC DNA]</scope>
    <source>
        <strain evidence="7 9">ACAM 607</strain>
        <strain evidence="8 10">IC036</strain>
    </source>
</reference>
<evidence type="ECO:0000256" key="1">
    <source>
        <dbReference type="ARBA" id="ARBA00004651"/>
    </source>
</evidence>
<keyword evidence="9" id="KW-1185">Reference proteome</keyword>
<feature type="transmembrane region" description="Helical" evidence="6">
    <location>
        <begin position="22"/>
        <end position="40"/>
    </location>
</feature>
<evidence type="ECO:0000256" key="2">
    <source>
        <dbReference type="ARBA" id="ARBA00022475"/>
    </source>
</evidence>
<feature type="transmembrane region" description="Helical" evidence="6">
    <location>
        <begin position="91"/>
        <end position="110"/>
    </location>
</feature>
<evidence type="ECO:0000313" key="10">
    <source>
        <dbReference type="Proteomes" id="UP000321917"/>
    </source>
</evidence>
<evidence type="ECO:0000313" key="7">
    <source>
        <dbReference type="EMBL" id="TWX60943.1"/>
    </source>
</evidence>
<feature type="transmembrane region" description="Helical" evidence="6">
    <location>
        <begin position="428"/>
        <end position="449"/>
    </location>
</feature>
<organism evidence="8 10">
    <name type="scientific">Colwellia hornerae</name>
    <dbReference type="NCBI Taxonomy" id="89402"/>
    <lineage>
        <taxon>Bacteria</taxon>
        <taxon>Pseudomonadati</taxon>
        <taxon>Pseudomonadota</taxon>
        <taxon>Gammaproteobacteria</taxon>
        <taxon>Alteromonadales</taxon>
        <taxon>Colwelliaceae</taxon>
        <taxon>Colwellia</taxon>
    </lineage>
</organism>
<dbReference type="GO" id="GO:0005886">
    <property type="term" value="C:plasma membrane"/>
    <property type="evidence" value="ECO:0007669"/>
    <property type="project" value="UniProtKB-SubCell"/>
</dbReference>
<gene>
    <name evidence="7" type="ORF">ESZ26_07150</name>
    <name evidence="8" type="ORF">ESZ27_05910</name>
</gene>
<keyword evidence="5 6" id="KW-0472">Membrane</keyword>
<proteinExistence type="predicted"/>
<dbReference type="PANTHER" id="PTHR30250">
    <property type="entry name" value="PST FAMILY PREDICTED COLANIC ACID TRANSPORTER"/>
    <property type="match status" value="1"/>
</dbReference>
<comment type="caution">
    <text evidence="8">The sequence shown here is derived from an EMBL/GenBank/DDBJ whole genome shotgun (WGS) entry which is preliminary data.</text>
</comment>
<evidence type="ECO:0000313" key="8">
    <source>
        <dbReference type="EMBL" id="TWX69242.1"/>
    </source>
</evidence>
<feature type="transmembrane region" description="Helical" evidence="6">
    <location>
        <begin position="122"/>
        <end position="143"/>
    </location>
</feature>
<feature type="transmembrane region" description="Helical" evidence="6">
    <location>
        <begin position="229"/>
        <end position="251"/>
    </location>
</feature>
<dbReference type="Proteomes" id="UP000321917">
    <property type="component" value="Unassembled WGS sequence"/>
</dbReference>
<name>A0A5C6QKX7_9GAMM</name>
<dbReference type="EMBL" id="VOLR01000008">
    <property type="protein sequence ID" value="TWX60943.1"/>
    <property type="molecule type" value="Genomic_DNA"/>
</dbReference>
<evidence type="ECO:0000256" key="3">
    <source>
        <dbReference type="ARBA" id="ARBA00022692"/>
    </source>
</evidence>
<dbReference type="Proteomes" id="UP000321525">
    <property type="component" value="Unassembled WGS sequence"/>
</dbReference>